<reference evidence="2" key="1">
    <citation type="journal article" date="2021" name="PeerJ">
        <title>Extensive microbial diversity within the chicken gut microbiome revealed by metagenomics and culture.</title>
        <authorList>
            <person name="Gilroy R."/>
            <person name="Ravi A."/>
            <person name="Getino M."/>
            <person name="Pursley I."/>
            <person name="Horton D.L."/>
            <person name="Alikhan N.F."/>
            <person name="Baker D."/>
            <person name="Gharbi K."/>
            <person name="Hall N."/>
            <person name="Watson M."/>
            <person name="Adriaenssens E.M."/>
            <person name="Foster-Nyarko E."/>
            <person name="Jarju S."/>
            <person name="Secka A."/>
            <person name="Antonio M."/>
            <person name="Oren A."/>
            <person name="Chaudhuri R.R."/>
            <person name="La Ragione R."/>
            <person name="Hildebrand F."/>
            <person name="Pallen M.J."/>
        </authorList>
    </citation>
    <scope>NUCLEOTIDE SEQUENCE</scope>
    <source>
        <strain evidence="2">ChiBcec1-1630</strain>
    </source>
</reference>
<keyword evidence="1" id="KW-1133">Transmembrane helix</keyword>
<name>A0A9D2QJA8_9FIRM</name>
<dbReference type="AlphaFoldDB" id="A0A9D2QJA8"/>
<comment type="caution">
    <text evidence="2">The sequence shown here is derived from an EMBL/GenBank/DDBJ whole genome shotgun (WGS) entry which is preliminary data.</text>
</comment>
<evidence type="ECO:0000313" key="3">
    <source>
        <dbReference type="Proteomes" id="UP000823922"/>
    </source>
</evidence>
<feature type="transmembrane region" description="Helical" evidence="1">
    <location>
        <begin position="51"/>
        <end position="70"/>
    </location>
</feature>
<dbReference type="EMBL" id="DWVS01000096">
    <property type="protein sequence ID" value="HJC87169.1"/>
    <property type="molecule type" value="Genomic_DNA"/>
</dbReference>
<evidence type="ECO:0000256" key="1">
    <source>
        <dbReference type="SAM" id="Phobius"/>
    </source>
</evidence>
<feature type="transmembrane region" description="Helical" evidence="1">
    <location>
        <begin position="15"/>
        <end position="39"/>
    </location>
</feature>
<proteinExistence type="predicted"/>
<keyword evidence="1" id="KW-0472">Membrane</keyword>
<gene>
    <name evidence="2" type="ORF">H9926_04025</name>
</gene>
<protein>
    <submittedName>
        <fullName evidence="2">Uncharacterized protein</fullName>
    </submittedName>
</protein>
<dbReference type="Proteomes" id="UP000823922">
    <property type="component" value="Unassembled WGS sequence"/>
</dbReference>
<evidence type="ECO:0000313" key="2">
    <source>
        <dbReference type="EMBL" id="HJC87169.1"/>
    </source>
</evidence>
<accession>A0A9D2QJA8</accession>
<keyword evidence="1" id="KW-0812">Transmembrane</keyword>
<organism evidence="2 3">
    <name type="scientific">Candidatus Eisenbergiella intestinigallinarum</name>
    <dbReference type="NCBI Taxonomy" id="2838549"/>
    <lineage>
        <taxon>Bacteria</taxon>
        <taxon>Bacillati</taxon>
        <taxon>Bacillota</taxon>
        <taxon>Clostridia</taxon>
        <taxon>Lachnospirales</taxon>
        <taxon>Lachnospiraceae</taxon>
        <taxon>Eisenbergiella</taxon>
    </lineage>
</organism>
<sequence>MRIWTSSDTMGKKHYALCMIGGILGIVLLAMILICAGIYVGFHERWQMEEISLALCLGVTALCVGLAYRLGQQSLKNRLIFCLDEEDRLFVVEAGKYIRTGSGLTGYISLAHRTQKEIGELTAPGGLLERGMSREGSLTGQEPQIISVEQIREREKSYRVVCRLKYPNQGEGKRTYAIMKGYEDENGLIWELERRRKS</sequence>
<reference evidence="2" key="2">
    <citation type="submission" date="2021-04" db="EMBL/GenBank/DDBJ databases">
        <authorList>
            <person name="Gilroy R."/>
        </authorList>
    </citation>
    <scope>NUCLEOTIDE SEQUENCE</scope>
    <source>
        <strain evidence="2">ChiBcec1-1630</strain>
    </source>
</reference>